<gene>
    <name evidence="2" type="ORF">IDM40_15045</name>
</gene>
<keyword evidence="1" id="KW-0812">Transmembrane</keyword>
<keyword evidence="1" id="KW-1133">Transmembrane helix</keyword>
<reference evidence="2 3" key="1">
    <citation type="submission" date="2020-09" db="EMBL/GenBank/DDBJ databases">
        <title>Diversity and distribution of actinomycetes associated with coral in the coast of Hainan.</title>
        <authorList>
            <person name="Li F."/>
        </authorList>
    </citation>
    <scope>NUCLEOTIDE SEQUENCE [LARGE SCALE GENOMIC DNA]</scope>
    <source>
        <strain evidence="2 3">HNM0947</strain>
    </source>
</reference>
<dbReference type="Proteomes" id="UP000806528">
    <property type="component" value="Unassembled WGS sequence"/>
</dbReference>
<keyword evidence="3" id="KW-1185">Reference proteome</keyword>
<protein>
    <submittedName>
        <fullName evidence="2">DUF3068 domain-containing protein</fullName>
    </submittedName>
</protein>
<comment type="caution">
    <text evidence="2">The sequence shown here is derived from an EMBL/GenBank/DDBJ whole genome shotgun (WGS) entry which is preliminary data.</text>
</comment>
<keyword evidence="1" id="KW-0472">Membrane</keyword>
<sequence>MRRTVAVVLIALGVFSLAMAPLMRTWVAGSLMKTPLDYYAEMVNTGQVDYFNIEDVEEVEDAEVEAHTTVRADVASSTDDTVVWDQFTWIKDGETDFGISSTSRRGGHDRVTGEGVDCCDPMVDDESVTQNGQLWKFPFFTEQRDYDFFETMVEETVPMEFDGVETIKGVETYRFVQTVEPTVVDEQTVPREVAGLDGDGDVTGDVEFSLTRTYWIEPVSGSPVNVSEDQHRVVVVDDEEVLTMLSGELSYTDATIDQAIENTEQARQYLPLLHTTLPIGSLIVGVGFIGVAVVLLVTNRRGDEEPETPRYGERQV</sequence>
<evidence type="ECO:0000313" key="3">
    <source>
        <dbReference type="Proteomes" id="UP000806528"/>
    </source>
</evidence>
<feature type="transmembrane region" description="Helical" evidence="1">
    <location>
        <begin position="277"/>
        <end position="297"/>
    </location>
</feature>
<name>A0ABR9P841_9ACTN</name>
<evidence type="ECO:0000313" key="2">
    <source>
        <dbReference type="EMBL" id="MBE3000015.1"/>
    </source>
</evidence>
<accession>A0ABR9P841</accession>
<dbReference type="RefSeq" id="WP_193122634.1">
    <property type="nucleotide sequence ID" value="NZ_JADBGI010000012.1"/>
</dbReference>
<dbReference type="InterPro" id="IPR021424">
    <property type="entry name" value="PorA"/>
</dbReference>
<evidence type="ECO:0000256" key="1">
    <source>
        <dbReference type="SAM" id="Phobius"/>
    </source>
</evidence>
<dbReference type="Pfam" id="PF11271">
    <property type="entry name" value="PorA"/>
    <property type="match status" value="1"/>
</dbReference>
<proteinExistence type="predicted"/>
<organism evidence="2 3">
    <name type="scientific">Nocardiopsis coralli</name>
    <dbReference type="NCBI Taxonomy" id="2772213"/>
    <lineage>
        <taxon>Bacteria</taxon>
        <taxon>Bacillati</taxon>
        <taxon>Actinomycetota</taxon>
        <taxon>Actinomycetes</taxon>
        <taxon>Streptosporangiales</taxon>
        <taxon>Nocardiopsidaceae</taxon>
        <taxon>Nocardiopsis</taxon>
    </lineage>
</organism>
<dbReference type="EMBL" id="JADBGI010000012">
    <property type="protein sequence ID" value="MBE3000015.1"/>
    <property type="molecule type" value="Genomic_DNA"/>
</dbReference>